<dbReference type="InterPro" id="IPR038765">
    <property type="entry name" value="Papain-like_cys_pep_sf"/>
</dbReference>
<dbReference type="Pfam" id="PF00171">
    <property type="entry name" value="Aldedh"/>
    <property type="match status" value="1"/>
</dbReference>
<evidence type="ECO:0000313" key="5">
    <source>
        <dbReference type="Proteomes" id="UP001196413"/>
    </source>
</evidence>
<keyword evidence="5" id="KW-1185">Reference proteome</keyword>
<dbReference type="InterPro" id="IPR016162">
    <property type="entry name" value="Ald_DH_N"/>
</dbReference>
<comment type="caution">
    <text evidence="4">The sequence shown here is derived from an EMBL/GenBank/DDBJ whole genome shotgun (WGS) entry which is preliminary data.</text>
</comment>
<dbReference type="InterPro" id="IPR015590">
    <property type="entry name" value="Aldehyde_DH_dom"/>
</dbReference>
<dbReference type="InterPro" id="IPR024453">
    <property type="entry name" value="Peptidase_C92"/>
</dbReference>
<evidence type="ECO:0000256" key="1">
    <source>
        <dbReference type="ARBA" id="ARBA00009986"/>
    </source>
</evidence>
<evidence type="ECO:0000313" key="4">
    <source>
        <dbReference type="EMBL" id="KAJ1348044.1"/>
    </source>
</evidence>
<dbReference type="Proteomes" id="UP001196413">
    <property type="component" value="Unassembled WGS sequence"/>
</dbReference>
<sequence length="414" mass="46217">MIVVYFKILQMNDIELSCAEVGDLIFLAKYITESSFEQAVSDSASSPYYHVAIIASDKRIVHALPRGVLCQSFADFLTECEPDYLEILHLKAPAEAKIRAANFAVSKIGMPYNDIFSPDCINTDGQESYYCSQLVTEAYKDVIKFPEHKLNFRKNDGEFIEFWEQYFEVRKRKIPQDESGSHPASIRRVPELDMLLTRSLQQQMLKVNDITKALHFIGGAAVNFTNGQKFEVVEPRSGSKIVNCYDATTEEVSQAVEAANEAQQKWSRMGWLERGNVLKRVAEILSKNCEEISRWECLDSGKPIYEARLDVLSCVDTFNYYAGAGQALVGEHIPIDQDLFAFTKREPLGVVGCIGAWNYPIQTCSWKVAPALACGNSVVYKPSPLAPVSAVILAKVLQLSGLPDGVFQRCSGTC</sequence>
<dbReference type="EMBL" id="JAHQIW010000420">
    <property type="protein sequence ID" value="KAJ1348044.1"/>
    <property type="molecule type" value="Genomic_DNA"/>
</dbReference>
<dbReference type="Gene3D" id="3.90.1720.10">
    <property type="entry name" value="endopeptidase domain like (from Nostoc punctiforme)"/>
    <property type="match status" value="1"/>
</dbReference>
<dbReference type="GO" id="GO:0016491">
    <property type="term" value="F:oxidoreductase activity"/>
    <property type="evidence" value="ECO:0007669"/>
    <property type="project" value="UniProtKB-KW"/>
</dbReference>
<dbReference type="PANTHER" id="PTHR11699">
    <property type="entry name" value="ALDEHYDE DEHYDROGENASE-RELATED"/>
    <property type="match status" value="1"/>
</dbReference>
<accession>A0AAD5MPP2</accession>
<dbReference type="FunFam" id="3.40.605.10:FF:000007">
    <property type="entry name" value="NAD/NADP-dependent betaine aldehyde dehydrogenase"/>
    <property type="match status" value="1"/>
</dbReference>
<dbReference type="AlphaFoldDB" id="A0AAD5MPP2"/>
<keyword evidence="2" id="KW-0560">Oxidoreductase</keyword>
<proteinExistence type="inferred from homology"/>
<gene>
    <name evidence="4" type="ORF">KIN20_003256</name>
</gene>
<evidence type="ECO:0000256" key="2">
    <source>
        <dbReference type="ARBA" id="ARBA00023002"/>
    </source>
</evidence>
<dbReference type="InterPro" id="IPR016161">
    <property type="entry name" value="Ald_DH/histidinol_DH"/>
</dbReference>
<evidence type="ECO:0000259" key="3">
    <source>
        <dbReference type="Pfam" id="PF00171"/>
    </source>
</evidence>
<dbReference type="SUPFAM" id="SSF53720">
    <property type="entry name" value="ALDH-like"/>
    <property type="match status" value="1"/>
</dbReference>
<dbReference type="Pfam" id="PF05708">
    <property type="entry name" value="Peptidase_C92"/>
    <property type="match status" value="1"/>
</dbReference>
<dbReference type="SUPFAM" id="SSF54001">
    <property type="entry name" value="Cysteine proteinases"/>
    <property type="match status" value="1"/>
</dbReference>
<comment type="similarity">
    <text evidence="1">Belongs to the aldehyde dehydrogenase family.</text>
</comment>
<organism evidence="4 5">
    <name type="scientific">Parelaphostrongylus tenuis</name>
    <name type="common">Meningeal worm</name>
    <dbReference type="NCBI Taxonomy" id="148309"/>
    <lineage>
        <taxon>Eukaryota</taxon>
        <taxon>Metazoa</taxon>
        <taxon>Ecdysozoa</taxon>
        <taxon>Nematoda</taxon>
        <taxon>Chromadorea</taxon>
        <taxon>Rhabditida</taxon>
        <taxon>Rhabditina</taxon>
        <taxon>Rhabditomorpha</taxon>
        <taxon>Strongyloidea</taxon>
        <taxon>Metastrongylidae</taxon>
        <taxon>Parelaphostrongylus</taxon>
    </lineage>
</organism>
<dbReference type="Gene3D" id="3.40.605.10">
    <property type="entry name" value="Aldehyde Dehydrogenase, Chain A, domain 1"/>
    <property type="match status" value="1"/>
</dbReference>
<feature type="domain" description="Aldehyde dehydrogenase" evidence="3">
    <location>
        <begin position="227"/>
        <end position="412"/>
    </location>
</feature>
<reference evidence="4" key="1">
    <citation type="submission" date="2021-06" db="EMBL/GenBank/DDBJ databases">
        <title>Parelaphostrongylus tenuis whole genome reference sequence.</title>
        <authorList>
            <person name="Garwood T.J."/>
            <person name="Larsen P.A."/>
            <person name="Fountain-Jones N.M."/>
            <person name="Garbe J.R."/>
            <person name="Macchietto M.G."/>
            <person name="Kania S.A."/>
            <person name="Gerhold R.W."/>
            <person name="Richards J.E."/>
            <person name="Wolf T.M."/>
        </authorList>
    </citation>
    <scope>NUCLEOTIDE SEQUENCE</scope>
    <source>
        <strain evidence="4">MNPRO001-30</strain>
        <tissue evidence="4">Meninges</tissue>
    </source>
</reference>
<name>A0AAD5MPP2_PARTN</name>
<protein>
    <recommendedName>
        <fullName evidence="3">Aldehyde dehydrogenase domain-containing protein</fullName>
    </recommendedName>
</protein>